<keyword evidence="7 10" id="KW-0574">Periplasm</keyword>
<dbReference type="InterPro" id="IPR029046">
    <property type="entry name" value="LolA/LolB/LppX"/>
</dbReference>
<keyword evidence="8 10" id="KW-0653">Protein transport</keyword>
<comment type="caution">
    <text evidence="11">The sequence shown here is derived from an EMBL/GenBank/DDBJ whole genome shotgun (WGS) entry which is preliminary data.</text>
</comment>
<organism evidence="11 12">
    <name type="scientific">Thalassotalea loyana</name>
    <dbReference type="NCBI Taxonomy" id="280483"/>
    <lineage>
        <taxon>Bacteria</taxon>
        <taxon>Pseudomonadati</taxon>
        <taxon>Pseudomonadota</taxon>
        <taxon>Gammaproteobacteria</taxon>
        <taxon>Alteromonadales</taxon>
        <taxon>Colwelliaceae</taxon>
        <taxon>Thalassotalea</taxon>
    </lineage>
</organism>
<evidence type="ECO:0000256" key="7">
    <source>
        <dbReference type="ARBA" id="ARBA00022764"/>
    </source>
</evidence>
<dbReference type="PANTHER" id="PTHR35869:SF1">
    <property type="entry name" value="OUTER-MEMBRANE LIPOPROTEIN CARRIER PROTEIN"/>
    <property type="match status" value="1"/>
</dbReference>
<dbReference type="Pfam" id="PF03548">
    <property type="entry name" value="LolA"/>
    <property type="match status" value="1"/>
</dbReference>
<comment type="subcellular location">
    <subcellularLocation>
        <location evidence="1 10">Periplasm</location>
    </subcellularLocation>
</comment>
<dbReference type="InterPro" id="IPR004564">
    <property type="entry name" value="OM_lipoprot_carrier_LolA-like"/>
</dbReference>
<feature type="chain" id="PRO_5044938447" description="Outer-membrane lipoprotein carrier protein" evidence="10">
    <location>
        <begin position="24"/>
        <end position="220"/>
    </location>
</feature>
<dbReference type="PANTHER" id="PTHR35869">
    <property type="entry name" value="OUTER-MEMBRANE LIPOPROTEIN CARRIER PROTEIN"/>
    <property type="match status" value="1"/>
</dbReference>
<evidence type="ECO:0000256" key="6">
    <source>
        <dbReference type="ARBA" id="ARBA00022729"/>
    </source>
</evidence>
<dbReference type="Proteomes" id="UP001157134">
    <property type="component" value="Unassembled WGS sequence"/>
</dbReference>
<comment type="similarity">
    <text evidence="2 10">Belongs to the LolA family.</text>
</comment>
<evidence type="ECO:0000256" key="1">
    <source>
        <dbReference type="ARBA" id="ARBA00004418"/>
    </source>
</evidence>
<dbReference type="RefSeq" id="WP_284297476.1">
    <property type="nucleotide sequence ID" value="NZ_BSSV01000003.1"/>
</dbReference>
<evidence type="ECO:0000256" key="4">
    <source>
        <dbReference type="ARBA" id="ARBA00014035"/>
    </source>
</evidence>
<dbReference type="NCBIfam" id="TIGR00547">
    <property type="entry name" value="lolA"/>
    <property type="match status" value="1"/>
</dbReference>
<sequence length="220" mass="24436" precursor="true">MKKLLLSAFFGVLFQVPSPSVMANNAIDVGVKVNPEHQISAKQALQAKLATIDGFSADFIQRVIDSEGQVIANGEGQLTVEKPNKVNWHTTSPDETLIIANGETLWFYDPFIEQVSVYDFDQALANTPILLLSSNNETLWDGYRVIQVESSFVIESLDEQSHVKSLQLKFDNERLDQLLIFDATGQVSEITLAMRGSSASKATIYDFSIPEGTHIDDQRQ</sequence>
<keyword evidence="5 10" id="KW-0813">Transport</keyword>
<evidence type="ECO:0000313" key="11">
    <source>
        <dbReference type="EMBL" id="GLX85402.1"/>
    </source>
</evidence>
<gene>
    <name evidence="10 11" type="primary">lolA</name>
    <name evidence="11" type="ORF">tloyanaT_16540</name>
</gene>
<comment type="subunit">
    <text evidence="3 10">Monomer.</text>
</comment>
<dbReference type="HAMAP" id="MF_00240">
    <property type="entry name" value="LolA"/>
    <property type="match status" value="1"/>
</dbReference>
<evidence type="ECO:0000256" key="9">
    <source>
        <dbReference type="ARBA" id="ARBA00023186"/>
    </source>
</evidence>
<name>A0ABQ6HCT4_9GAMM</name>
<evidence type="ECO:0000256" key="5">
    <source>
        <dbReference type="ARBA" id="ARBA00022448"/>
    </source>
</evidence>
<feature type="signal peptide" evidence="10">
    <location>
        <begin position="1"/>
        <end position="23"/>
    </location>
</feature>
<protein>
    <recommendedName>
        <fullName evidence="4 10">Outer-membrane lipoprotein carrier protein</fullName>
    </recommendedName>
</protein>
<dbReference type="CDD" id="cd16325">
    <property type="entry name" value="LolA"/>
    <property type="match status" value="1"/>
</dbReference>
<dbReference type="Gene3D" id="2.50.20.10">
    <property type="entry name" value="Lipoprotein localisation LolA/LolB/LppX"/>
    <property type="match status" value="1"/>
</dbReference>
<evidence type="ECO:0000256" key="2">
    <source>
        <dbReference type="ARBA" id="ARBA00007615"/>
    </source>
</evidence>
<keyword evidence="9 10" id="KW-0143">Chaperone</keyword>
<dbReference type="EMBL" id="BSSV01000003">
    <property type="protein sequence ID" value="GLX85402.1"/>
    <property type="molecule type" value="Genomic_DNA"/>
</dbReference>
<keyword evidence="6 10" id="KW-0732">Signal</keyword>
<evidence type="ECO:0000256" key="3">
    <source>
        <dbReference type="ARBA" id="ARBA00011245"/>
    </source>
</evidence>
<proteinExistence type="inferred from homology"/>
<reference evidence="11 12" key="1">
    <citation type="submission" date="2023-03" db="EMBL/GenBank/DDBJ databases">
        <title>Thalassotalea loyana LMG 22536T draft genome sequence.</title>
        <authorList>
            <person name="Sawabe T."/>
        </authorList>
    </citation>
    <scope>NUCLEOTIDE SEQUENCE [LARGE SCALE GENOMIC DNA]</scope>
    <source>
        <strain evidence="11 12">LMG 22536</strain>
    </source>
</reference>
<evidence type="ECO:0000256" key="10">
    <source>
        <dbReference type="HAMAP-Rule" id="MF_00240"/>
    </source>
</evidence>
<keyword evidence="12" id="KW-1185">Reference proteome</keyword>
<dbReference type="InterPro" id="IPR018323">
    <property type="entry name" value="OM_lipoprot_carrier_LolA_Pbac"/>
</dbReference>
<evidence type="ECO:0000313" key="12">
    <source>
        <dbReference type="Proteomes" id="UP001157134"/>
    </source>
</evidence>
<accession>A0ABQ6HCT4</accession>
<comment type="function">
    <text evidence="10">Participates in the translocation of lipoproteins from the inner membrane to the outer membrane. Only forms a complex with a lipoprotein if the residue after the N-terminal Cys is not an aspartate (The Asp acts as a targeting signal to indicate that the lipoprotein should stay in the inner membrane).</text>
</comment>
<evidence type="ECO:0000256" key="8">
    <source>
        <dbReference type="ARBA" id="ARBA00022927"/>
    </source>
</evidence>
<keyword evidence="11" id="KW-0449">Lipoprotein</keyword>
<dbReference type="SUPFAM" id="SSF89392">
    <property type="entry name" value="Prokaryotic lipoproteins and lipoprotein localization factors"/>
    <property type="match status" value="1"/>
</dbReference>